<feature type="chain" id="PRO_5012121930" evidence="1">
    <location>
        <begin position="23"/>
        <end position="168"/>
    </location>
</feature>
<comment type="caution">
    <text evidence="2">The sequence shown here is derived from an EMBL/GenBank/DDBJ whole genome shotgun (WGS) entry which is preliminary data.</text>
</comment>
<dbReference type="AlphaFoldDB" id="A0A1V6Q1K9"/>
<reference evidence="3" key="1">
    <citation type="journal article" date="2017" name="Nat. Microbiol.">
        <title>Global analysis of biosynthetic gene clusters reveals vast potential of secondary metabolite production in Penicillium species.</title>
        <authorList>
            <person name="Nielsen J.C."/>
            <person name="Grijseels S."/>
            <person name="Prigent S."/>
            <person name="Ji B."/>
            <person name="Dainat J."/>
            <person name="Nielsen K.F."/>
            <person name="Frisvad J.C."/>
            <person name="Workman M."/>
            <person name="Nielsen J."/>
        </authorList>
    </citation>
    <scope>NUCLEOTIDE SEQUENCE [LARGE SCALE GENOMIC DNA]</scope>
    <source>
        <strain evidence="3">IBT 31811</strain>
    </source>
</reference>
<dbReference type="STRING" id="416450.A0A1V6Q1K9"/>
<organism evidence="2 3">
    <name type="scientific">Penicillium antarcticum</name>
    <dbReference type="NCBI Taxonomy" id="416450"/>
    <lineage>
        <taxon>Eukaryota</taxon>
        <taxon>Fungi</taxon>
        <taxon>Dikarya</taxon>
        <taxon>Ascomycota</taxon>
        <taxon>Pezizomycotina</taxon>
        <taxon>Eurotiomycetes</taxon>
        <taxon>Eurotiomycetidae</taxon>
        <taxon>Eurotiales</taxon>
        <taxon>Aspergillaceae</taxon>
        <taxon>Penicillium</taxon>
    </lineage>
</organism>
<name>A0A1V6Q1K9_9EURO</name>
<dbReference type="EMBL" id="MDYN01000019">
    <property type="protein sequence ID" value="OQD82937.1"/>
    <property type="molecule type" value="Genomic_DNA"/>
</dbReference>
<sequence>MRGGSWFLALVGASAIHALVQERETPAEVGLRVEYRGVLQSAESHFRSLWDVLGLQYGTDSDVFQPNVSLEAPPHTLDVTLSATGNEVYTIHHIENEQVSLAAKKGQSDGDELDITTGNCRVTLAISEKEGTDEDDEGEYKKSVGAQIGDGAGLRLSFAIFVIWAFFC</sequence>
<evidence type="ECO:0000313" key="3">
    <source>
        <dbReference type="Proteomes" id="UP000191672"/>
    </source>
</evidence>
<evidence type="ECO:0000313" key="2">
    <source>
        <dbReference type="EMBL" id="OQD82937.1"/>
    </source>
</evidence>
<dbReference type="Proteomes" id="UP000191672">
    <property type="component" value="Unassembled WGS sequence"/>
</dbReference>
<proteinExistence type="predicted"/>
<evidence type="ECO:0000256" key="1">
    <source>
        <dbReference type="SAM" id="SignalP"/>
    </source>
</evidence>
<keyword evidence="1" id="KW-0732">Signal</keyword>
<keyword evidence="3" id="KW-1185">Reference proteome</keyword>
<protein>
    <submittedName>
        <fullName evidence="2">Uncharacterized protein</fullName>
    </submittedName>
</protein>
<accession>A0A1V6Q1K9</accession>
<gene>
    <name evidence="2" type="ORF">PENANT_c019G06054</name>
</gene>
<feature type="signal peptide" evidence="1">
    <location>
        <begin position="1"/>
        <end position="22"/>
    </location>
</feature>